<dbReference type="Pfam" id="PF09532">
    <property type="entry name" value="FDF"/>
    <property type="match status" value="1"/>
</dbReference>
<feature type="domain" description="FFD box profile" evidence="5">
    <location>
        <begin position="262"/>
        <end position="278"/>
    </location>
</feature>
<dbReference type="AlphaFoldDB" id="A0AAV6VQU3"/>
<evidence type="ECO:0000256" key="1">
    <source>
        <dbReference type="ARBA" id="ARBA00010415"/>
    </source>
</evidence>
<comment type="similarity">
    <text evidence="1">Belongs to the LSM14 family.</text>
</comment>
<dbReference type="Proteomes" id="UP000827092">
    <property type="component" value="Unassembled WGS sequence"/>
</dbReference>
<dbReference type="GO" id="GO:0003723">
    <property type="term" value="F:RNA binding"/>
    <property type="evidence" value="ECO:0007669"/>
    <property type="project" value="InterPro"/>
</dbReference>
<evidence type="ECO:0000259" key="6">
    <source>
        <dbReference type="PROSITE" id="PS52002"/>
    </source>
</evidence>
<dbReference type="PANTHER" id="PTHR13586">
    <property type="entry name" value="SCD6 PROTEIN-RELATED"/>
    <property type="match status" value="1"/>
</dbReference>
<feature type="compositionally biased region" description="Polar residues" evidence="3">
    <location>
        <begin position="148"/>
        <end position="160"/>
    </location>
</feature>
<accession>A0AAV6VQU3</accession>
<dbReference type="EMBL" id="JAFNEN010000033">
    <property type="protein sequence ID" value="KAG8198990.1"/>
    <property type="molecule type" value="Genomic_DNA"/>
</dbReference>
<evidence type="ECO:0000259" key="5">
    <source>
        <dbReference type="PROSITE" id="PS51513"/>
    </source>
</evidence>
<dbReference type="SMART" id="SM01271">
    <property type="entry name" value="LSM14"/>
    <property type="match status" value="1"/>
</dbReference>
<feature type="region of interest" description="Disordered" evidence="3">
    <location>
        <begin position="136"/>
        <end position="224"/>
    </location>
</feature>
<proteinExistence type="inferred from homology"/>
<dbReference type="PROSITE" id="PS51512">
    <property type="entry name" value="DFDF"/>
    <property type="match status" value="1"/>
</dbReference>
<evidence type="ECO:0000259" key="4">
    <source>
        <dbReference type="PROSITE" id="PS51512"/>
    </source>
</evidence>
<dbReference type="PROSITE" id="PS51513">
    <property type="entry name" value="FFD"/>
    <property type="match status" value="1"/>
</dbReference>
<dbReference type="PANTHER" id="PTHR13586:SF0">
    <property type="entry name" value="TRAILER HITCH, ISOFORM H"/>
    <property type="match status" value="1"/>
</dbReference>
<feature type="compositionally biased region" description="Basic and acidic residues" evidence="3">
    <location>
        <begin position="165"/>
        <end position="179"/>
    </location>
</feature>
<dbReference type="InterPro" id="IPR019050">
    <property type="entry name" value="FDF_dom"/>
</dbReference>
<dbReference type="InterPro" id="IPR025609">
    <property type="entry name" value="Lsm14-like_N"/>
</dbReference>
<feature type="domain" description="DFDF" evidence="4">
    <location>
        <begin position="213"/>
        <end position="249"/>
    </location>
</feature>
<evidence type="ECO:0000313" key="8">
    <source>
        <dbReference type="Proteomes" id="UP000827092"/>
    </source>
</evidence>
<gene>
    <name evidence="7" type="ORF">JTE90_001789</name>
</gene>
<feature type="compositionally biased region" description="Polar residues" evidence="3">
    <location>
        <begin position="180"/>
        <end position="200"/>
    </location>
</feature>
<dbReference type="CDD" id="cd01736">
    <property type="entry name" value="LSm14_N"/>
    <property type="match status" value="1"/>
</dbReference>
<feature type="short sequence motif" description="FFD box" evidence="2">
    <location>
        <begin position="262"/>
        <end position="278"/>
    </location>
</feature>
<organism evidence="7 8">
    <name type="scientific">Oedothorax gibbosus</name>
    <dbReference type="NCBI Taxonomy" id="931172"/>
    <lineage>
        <taxon>Eukaryota</taxon>
        <taxon>Metazoa</taxon>
        <taxon>Ecdysozoa</taxon>
        <taxon>Arthropoda</taxon>
        <taxon>Chelicerata</taxon>
        <taxon>Arachnida</taxon>
        <taxon>Araneae</taxon>
        <taxon>Araneomorphae</taxon>
        <taxon>Entelegynae</taxon>
        <taxon>Araneoidea</taxon>
        <taxon>Linyphiidae</taxon>
        <taxon>Erigoninae</taxon>
        <taxon>Oedothorax</taxon>
    </lineage>
</organism>
<name>A0AAV6VQU3_9ARAC</name>
<dbReference type="InterPro" id="IPR025761">
    <property type="entry name" value="FFD_box"/>
</dbReference>
<dbReference type="PROSITE" id="PS52002">
    <property type="entry name" value="SM"/>
    <property type="match status" value="1"/>
</dbReference>
<dbReference type="InterPro" id="IPR010920">
    <property type="entry name" value="LSM_dom_sf"/>
</dbReference>
<sequence>MASTPLLGSKINLISKSEIRYEGILYTFDTKESTVALTEVRSFGTEDRPTERPVAPKDEVYEYIIFRANQIKDLHVCESPAHFSLHCDPAIVKHSQPVSVSNYSQHFGSGIPSFPHASSQSSYVPISHVLSSSHYSGASRSVAPSLKKSPTSDAGVQTSVGRVESGYRNDGREPLRQQNREQNQSSIQNRRRGPSQNRQPINRRGVPRRGRRSSSTSVERFKNEYDFEQANAEFKELENKFIKNTQDDSKTESTSDKEDTSGAYNKKESFFDKISCESTERSNGSPRFDWRYEQKLNVETFGVSANNNWLRRRRARGGYRRGYRGRGGYNRQNVEVPVPAPKTVTFDDTPVVKEVEIVTLEEKPEPLPVIEVIAETEKKDWPEPEVKPEVWTN</sequence>
<protein>
    <submittedName>
        <fullName evidence="7">Uncharacterized protein</fullName>
    </submittedName>
</protein>
<reference evidence="7 8" key="1">
    <citation type="journal article" date="2022" name="Nat. Ecol. Evol.">
        <title>A masculinizing supergene underlies an exaggerated male reproductive morph in a spider.</title>
        <authorList>
            <person name="Hendrickx F."/>
            <person name="De Corte Z."/>
            <person name="Sonet G."/>
            <person name="Van Belleghem S.M."/>
            <person name="Kostlbacher S."/>
            <person name="Vangestel C."/>
        </authorList>
    </citation>
    <scope>NUCLEOTIDE SEQUENCE [LARGE SCALE GENOMIC DNA]</scope>
    <source>
        <strain evidence="7">W744_W776</strain>
    </source>
</reference>
<dbReference type="SUPFAM" id="SSF50182">
    <property type="entry name" value="Sm-like ribonucleoproteins"/>
    <property type="match status" value="1"/>
</dbReference>
<dbReference type="Gene3D" id="2.30.30.100">
    <property type="match status" value="1"/>
</dbReference>
<comment type="caution">
    <text evidence="7">The sequence shown here is derived from an EMBL/GenBank/DDBJ whole genome shotgun (WGS) entry which is preliminary data.</text>
</comment>
<dbReference type="Pfam" id="PF12701">
    <property type="entry name" value="LSM14"/>
    <property type="match status" value="1"/>
</dbReference>
<evidence type="ECO:0000313" key="7">
    <source>
        <dbReference type="EMBL" id="KAG8198990.1"/>
    </source>
</evidence>
<dbReference type="SMART" id="SM01199">
    <property type="entry name" value="FDF"/>
    <property type="match status" value="1"/>
</dbReference>
<evidence type="ECO:0000256" key="2">
    <source>
        <dbReference type="PROSITE-ProRule" id="PRU00846"/>
    </source>
</evidence>
<dbReference type="InterPro" id="IPR047575">
    <property type="entry name" value="Sm"/>
</dbReference>
<evidence type="ECO:0000256" key="3">
    <source>
        <dbReference type="SAM" id="MobiDB-lite"/>
    </source>
</evidence>
<feature type="domain" description="Sm" evidence="6">
    <location>
        <begin position="1"/>
        <end position="80"/>
    </location>
</feature>
<keyword evidence="8" id="KW-1185">Reference proteome</keyword>
<dbReference type="InterPro" id="IPR025762">
    <property type="entry name" value="DFDF"/>
</dbReference>